<dbReference type="InterPro" id="IPR012954">
    <property type="entry name" value="BP28_C_dom"/>
</dbReference>
<dbReference type="GO" id="GO:0034455">
    <property type="term" value="C:t-UTP complex"/>
    <property type="evidence" value="ECO:0007669"/>
    <property type="project" value="TreeGrafter"/>
</dbReference>
<evidence type="ECO:0000256" key="1">
    <source>
        <dbReference type="ARBA" id="ARBA00004604"/>
    </source>
</evidence>
<dbReference type="GO" id="GO:0030515">
    <property type="term" value="F:snoRNA binding"/>
    <property type="evidence" value="ECO:0007669"/>
    <property type="project" value="TreeGrafter"/>
</dbReference>
<dbReference type="InterPro" id="IPR056384">
    <property type="entry name" value="ARM_At3g06530"/>
</dbReference>
<dbReference type="PANTHER" id="PTHR13457:SF1">
    <property type="entry name" value="HEAT REPEAT-CONTAINING PROTEIN 1"/>
    <property type="match status" value="1"/>
</dbReference>
<keyword evidence="4" id="KW-0698">rRNA processing</keyword>
<comment type="subcellular location">
    <subcellularLocation>
        <location evidence="1">Nucleus</location>
        <location evidence="1">Nucleolus</location>
    </subcellularLocation>
</comment>
<dbReference type="Proteomes" id="UP001054252">
    <property type="component" value="Unassembled WGS sequence"/>
</dbReference>
<dbReference type="Pfam" id="PF24477">
    <property type="entry name" value="ARM_At3g06530"/>
    <property type="match status" value="1"/>
</dbReference>
<dbReference type="GO" id="GO:0032040">
    <property type="term" value="C:small-subunit processome"/>
    <property type="evidence" value="ECO:0007669"/>
    <property type="project" value="TreeGrafter"/>
</dbReference>
<evidence type="ECO:0000256" key="3">
    <source>
        <dbReference type="ARBA" id="ARBA00022517"/>
    </source>
</evidence>
<dbReference type="EMBL" id="BPVZ01000048">
    <property type="protein sequence ID" value="GKV17522.1"/>
    <property type="molecule type" value="Genomic_DNA"/>
</dbReference>
<accession>A0AAV5K100</accession>
<dbReference type="Pfam" id="PF23243">
    <property type="entry name" value="HEAT_HEATR1"/>
    <property type="match status" value="1"/>
</dbReference>
<gene>
    <name evidence="8" type="ORF">SLEP1_g28019</name>
</gene>
<evidence type="ECO:0000313" key="8">
    <source>
        <dbReference type="EMBL" id="GKV17522.1"/>
    </source>
</evidence>
<dbReference type="InterPro" id="IPR056473">
    <property type="entry name" value="HEAT_Utp10/HEAT1"/>
</dbReference>
<name>A0AAV5K100_9ROSI</name>
<dbReference type="GO" id="GO:0000462">
    <property type="term" value="P:maturation of SSU-rRNA from tricistronic rRNA transcript (SSU-rRNA, 5.8S rRNA, LSU-rRNA)"/>
    <property type="evidence" value="ECO:0007669"/>
    <property type="project" value="TreeGrafter"/>
</dbReference>
<dbReference type="SMART" id="SM01036">
    <property type="entry name" value="BP28CT"/>
    <property type="match status" value="1"/>
</dbReference>
<dbReference type="GO" id="GO:0030686">
    <property type="term" value="C:90S preribosome"/>
    <property type="evidence" value="ECO:0007669"/>
    <property type="project" value="TreeGrafter"/>
</dbReference>
<protein>
    <recommendedName>
        <fullName evidence="7">BP28 C-terminal domain-containing protein</fullName>
    </recommendedName>
</protein>
<keyword evidence="9" id="KW-1185">Reference proteome</keyword>
<proteinExistence type="inferred from homology"/>
<evidence type="ECO:0000256" key="6">
    <source>
        <dbReference type="ARBA" id="ARBA00023274"/>
    </source>
</evidence>
<comment type="caution">
    <text evidence="8">The sequence shown here is derived from an EMBL/GenBank/DDBJ whole genome shotgun (WGS) entry which is preliminary data.</text>
</comment>
<dbReference type="GO" id="GO:0045943">
    <property type="term" value="P:positive regulation of transcription by RNA polymerase I"/>
    <property type="evidence" value="ECO:0007669"/>
    <property type="project" value="TreeGrafter"/>
</dbReference>
<organism evidence="8 9">
    <name type="scientific">Rubroshorea leprosula</name>
    <dbReference type="NCBI Taxonomy" id="152421"/>
    <lineage>
        <taxon>Eukaryota</taxon>
        <taxon>Viridiplantae</taxon>
        <taxon>Streptophyta</taxon>
        <taxon>Embryophyta</taxon>
        <taxon>Tracheophyta</taxon>
        <taxon>Spermatophyta</taxon>
        <taxon>Magnoliopsida</taxon>
        <taxon>eudicotyledons</taxon>
        <taxon>Gunneridae</taxon>
        <taxon>Pentapetalae</taxon>
        <taxon>rosids</taxon>
        <taxon>malvids</taxon>
        <taxon>Malvales</taxon>
        <taxon>Dipterocarpaceae</taxon>
        <taxon>Rubroshorea</taxon>
    </lineage>
</organism>
<dbReference type="Pfam" id="PF12397">
    <property type="entry name" value="U3snoRNP10"/>
    <property type="match status" value="1"/>
</dbReference>
<dbReference type="InterPro" id="IPR040191">
    <property type="entry name" value="UTP10"/>
</dbReference>
<sequence length="1956" mass="219634">MATSIASQLQSIKSLIQADSDPLKRPFTRPSILFDPKEAADIDVDTILSIALSGLEVLIGVDDRFRNYKNDLFSHKSKELDRELMGMDDNNRINASISSYLRLLSGHLLLLASLRTLEYLIRRYKIHVYNVEDLILCSLPYHDTHVFVRIVQLLNTGNSKWKFLEGVKVSGAPPPRTVIVQQCIRDMGVLEALCNYASPMKKLQSSKPIISFCTAVVIEVLGSVTTIDSDIVKRILPFVVSGLQTATKGGSDHKAGALMIVGSLASRIALSPKLVKSLIRSVAEAAREDAKDSNDLQHLRMSLMALVILVEQNSADVLPKKALENLREIRDFAGILLELSKEFNIDKFLSVLLESLIDYSSDDSWHLVITTIMETVPLGNLVDSIVLKLLFSCMKSLQSDNNSLSSELGSKAKRILAVIHKNYPSQLNRAVHKFLEDSKVQSKKEDIIFEFLCKILDEKLNLSTVISDSKIWFASHHPKPEVRRATLSGLNRSGILKIKAAADDQRLVTIKDAVLHQLHDNDLTVIQAALTLEGLSEIISFSDLLKALHDVLKRCLGILTSSSSDEITLACDVAVLFLKIAVSSFHDQPQCLKKVASMMFPLLLIFPETQRLSLKVLELSKQLKWPFFQNLAVISSEKMNVLAGRMSSVGKDKDRYEKKNQKRGSISTINMDIVSSLAETFSRDPDEYIPWFTSNCSDYKSKTLFFLVMMQSFSLSQNTGKVLALLEACFPVLKIEWEALGSSVDASLKEFKEEMLDWDCRTFLDQLFVVDSDALNTHLLTCLFWGIIKAFISSTSALLLDDSERGVNRLQDFFIFFAASRLNHIYRKHLQELVEKHLHDLLPKCKMSPVRLLSRFFTEDVPADVQVQSLHCFSFLCLQLHDGLLFDLLAEFPSILVPLASDHQATRFAAMDCIDHLHKLWCQVDFSSKKNGNAAIWSHFLGDLLALMIQQTRLILSDKNFLSSFLTCLLGSSRNSILVPPNIEQRFDQSTKEKILAFILGSAVKLSGFGQFKVLSLLKGLGNEIFHIKDVESLLSGLLTKRSQHHFKLDKSSEKLSQIEIKTLCLLLESCVVPSSSLDGNHYEVHVLETLQLDSTTPEEPGIIEPCVAVLRNMSSKFYSGLTANVQDHLFQELVLLYRNSNGNIQNATRDALLRLNISCSTVSQMLDLILKQEALVVDSDYGRKKKKSGDYLKPDLYQNAYSKVRNALFFLSSLLDVLLLKKDIANRESLIGPLFKLLEKVLSDEWGQCALLHNEKGIQSSLEISQASSSVMCYIQQTLLLILGDIFASLLNSSPTKDDAMKEIDVKMLVNCARGTEDAVTRNHVFAVLSSIARLIPSKILEHILDILAIIGESTITQIDNHSKHVSEDLISVVVPCWLSETNDIEKLLQIFINILPEVAEHRRLSIIVYLLRILGESDSLASLLVLLFHSLVSRKGLSHLDDIHTSENFSSSAHKEWEYAFAVQVCGQYSCMIWLPSLVKVLQLIERDDLGQELPVQLLFAMGFILHKLQDPEFALKLKSGENSDKIQEKLEELMKHVLSLFQVVDARRKQINIPVIMRKELRARMDSILRNITMAMTPTAYFQAITNLLGHADGNVRKKVRLALQPLLKIYSGAVDSGDSSLMIAFEMLANLVNKLDRASVSSSYRKIFDQCLLALDLRNQCPVSIENINVVEKSIIDAIIALTMKLTETMFKPLFFKSIEWVETEVEDNGGMGSTNIDRAISLYGLVNKLAENHRSLFVPYFKYLVKGCVQLLTDTGDVSTLNLSRKKKKAKIQETENVGNNVLSLKSWHLRALILSSLHKCFLYDTGSLKFLDSSNFEVLLKPIVSQLVVEPPALLEQHPDIPSVKDVDDLLVVCVGQMATTAGTDLLWKPLNHEVLMQTRSEKTRARILGLRMVKQFLDNLKEEYLVLLPETIPFLGELLEDVELPVKSMAQDVLKEMESMSGESLRQYL</sequence>
<evidence type="ECO:0000256" key="5">
    <source>
        <dbReference type="ARBA" id="ARBA00023242"/>
    </source>
</evidence>
<dbReference type="InterPro" id="IPR016024">
    <property type="entry name" value="ARM-type_fold"/>
</dbReference>
<evidence type="ECO:0000256" key="2">
    <source>
        <dbReference type="ARBA" id="ARBA00010559"/>
    </source>
</evidence>
<evidence type="ECO:0000259" key="7">
    <source>
        <dbReference type="SMART" id="SM01036"/>
    </source>
</evidence>
<evidence type="ECO:0000256" key="4">
    <source>
        <dbReference type="ARBA" id="ARBA00022552"/>
    </source>
</evidence>
<dbReference type="Pfam" id="PF08146">
    <property type="entry name" value="BP28CT"/>
    <property type="match status" value="1"/>
</dbReference>
<comment type="similarity">
    <text evidence="2">Belongs to the HEATR1/UTP10 family.</text>
</comment>
<dbReference type="PANTHER" id="PTHR13457">
    <property type="entry name" value="BAP28"/>
    <property type="match status" value="1"/>
</dbReference>
<keyword evidence="6" id="KW-0687">Ribonucleoprotein</keyword>
<reference evidence="8 9" key="1">
    <citation type="journal article" date="2021" name="Commun. Biol.">
        <title>The genome of Shorea leprosula (Dipterocarpaceae) highlights the ecological relevance of drought in aseasonal tropical rainforests.</title>
        <authorList>
            <person name="Ng K.K.S."/>
            <person name="Kobayashi M.J."/>
            <person name="Fawcett J.A."/>
            <person name="Hatakeyama M."/>
            <person name="Paape T."/>
            <person name="Ng C.H."/>
            <person name="Ang C.C."/>
            <person name="Tnah L.H."/>
            <person name="Lee C.T."/>
            <person name="Nishiyama T."/>
            <person name="Sese J."/>
            <person name="O'Brien M.J."/>
            <person name="Copetti D."/>
            <person name="Mohd Noor M.I."/>
            <person name="Ong R.C."/>
            <person name="Putra M."/>
            <person name="Sireger I.Z."/>
            <person name="Indrioko S."/>
            <person name="Kosugi Y."/>
            <person name="Izuno A."/>
            <person name="Isagi Y."/>
            <person name="Lee S.L."/>
            <person name="Shimizu K.K."/>
        </authorList>
    </citation>
    <scope>NUCLEOTIDE SEQUENCE [LARGE SCALE GENOMIC DNA]</scope>
    <source>
        <strain evidence="8">214</strain>
    </source>
</reference>
<dbReference type="SUPFAM" id="SSF48371">
    <property type="entry name" value="ARM repeat"/>
    <property type="match status" value="2"/>
</dbReference>
<feature type="domain" description="BP28 C-terminal" evidence="7">
    <location>
        <begin position="1641"/>
        <end position="1814"/>
    </location>
</feature>
<evidence type="ECO:0000313" key="9">
    <source>
        <dbReference type="Proteomes" id="UP001054252"/>
    </source>
</evidence>
<dbReference type="InterPro" id="IPR022125">
    <property type="entry name" value="U3snoRNP10_N"/>
</dbReference>
<keyword evidence="5" id="KW-0539">Nucleus</keyword>
<keyword evidence="3" id="KW-0690">Ribosome biogenesis</keyword>